<keyword evidence="5" id="KW-0238">DNA-binding</keyword>
<evidence type="ECO:0000256" key="4">
    <source>
        <dbReference type="ARBA" id="ARBA00022932"/>
    </source>
</evidence>
<evidence type="ECO:0000313" key="8">
    <source>
        <dbReference type="EMBL" id="CAG8483002.1"/>
    </source>
</evidence>
<reference evidence="8" key="1">
    <citation type="submission" date="2021-06" db="EMBL/GenBank/DDBJ databases">
        <authorList>
            <person name="Kallberg Y."/>
            <person name="Tangrot J."/>
            <person name="Rosling A."/>
        </authorList>
    </citation>
    <scope>NUCLEOTIDE SEQUENCE</scope>
    <source>
        <strain evidence="8">IN212</strain>
    </source>
</reference>
<sequence length="218" mass="25527">MKEFKEDKILLAYWTSLSNALKTVASATYGYSGSRFSPLFKKSVALSITAFCHSTLKEIIEYLKSLGYEIIYGDTNSIFYIIPIVYLKKLTYKREKIKRTIEIFLELEKQVNKNIMVLDFVQKRINSGKSIAPERFFYYVLDLDYKNIGYKICLVNEFNSNKDKIDLLYYLKSSKDLCESFFSCKKGEAEKIIISLYKEITEKSEQIRIDNNLNINFI</sequence>
<dbReference type="PANTHER" id="PTHR10322">
    <property type="entry name" value="DNA POLYMERASE CATALYTIC SUBUNIT"/>
    <property type="match status" value="1"/>
</dbReference>
<keyword evidence="9" id="KW-1185">Reference proteome</keyword>
<dbReference type="GO" id="GO:0000166">
    <property type="term" value="F:nucleotide binding"/>
    <property type="evidence" value="ECO:0007669"/>
    <property type="project" value="InterPro"/>
</dbReference>
<dbReference type="InterPro" id="IPR023211">
    <property type="entry name" value="DNA_pol_palm_dom_sf"/>
</dbReference>
<organism evidence="8 9">
    <name type="scientific">Racocetra fulgida</name>
    <dbReference type="NCBI Taxonomy" id="60492"/>
    <lineage>
        <taxon>Eukaryota</taxon>
        <taxon>Fungi</taxon>
        <taxon>Fungi incertae sedis</taxon>
        <taxon>Mucoromycota</taxon>
        <taxon>Glomeromycotina</taxon>
        <taxon>Glomeromycetes</taxon>
        <taxon>Diversisporales</taxon>
        <taxon>Gigasporaceae</taxon>
        <taxon>Racocetra</taxon>
    </lineage>
</organism>
<name>A0A9N8WDN5_9GLOM</name>
<evidence type="ECO:0000256" key="5">
    <source>
        <dbReference type="ARBA" id="ARBA00023125"/>
    </source>
</evidence>
<evidence type="ECO:0000256" key="3">
    <source>
        <dbReference type="ARBA" id="ARBA00022695"/>
    </source>
</evidence>
<keyword evidence="4" id="KW-0239">DNA-directed DNA polymerase</keyword>
<dbReference type="SUPFAM" id="SSF56672">
    <property type="entry name" value="DNA/RNA polymerases"/>
    <property type="match status" value="1"/>
</dbReference>
<keyword evidence="2" id="KW-0808">Transferase</keyword>
<comment type="caution">
    <text evidence="8">The sequence shown here is derived from an EMBL/GenBank/DDBJ whole genome shotgun (WGS) entry which is preliminary data.</text>
</comment>
<dbReference type="Pfam" id="PF00136">
    <property type="entry name" value="DNA_pol_B"/>
    <property type="match status" value="1"/>
</dbReference>
<proteinExistence type="predicted"/>
<dbReference type="PANTHER" id="PTHR10322:SF23">
    <property type="entry name" value="DNA POLYMERASE DELTA CATALYTIC SUBUNIT"/>
    <property type="match status" value="1"/>
</dbReference>
<dbReference type="InterPro" id="IPR050240">
    <property type="entry name" value="DNA_pol_type-B"/>
</dbReference>
<dbReference type="Gene3D" id="1.10.287.690">
    <property type="entry name" value="Helix hairpin bin"/>
    <property type="match status" value="1"/>
</dbReference>
<dbReference type="OrthoDB" id="2428015at2759"/>
<dbReference type="EMBL" id="CAJVPZ010001050">
    <property type="protein sequence ID" value="CAG8483002.1"/>
    <property type="molecule type" value="Genomic_DNA"/>
</dbReference>
<protein>
    <recommendedName>
        <fullName evidence="1">DNA-directed DNA polymerase</fullName>
        <ecNumber evidence="1">2.7.7.7</ecNumber>
    </recommendedName>
</protein>
<dbReference type="Proteomes" id="UP000789396">
    <property type="component" value="Unassembled WGS sequence"/>
</dbReference>
<dbReference type="GO" id="GO:0003887">
    <property type="term" value="F:DNA-directed DNA polymerase activity"/>
    <property type="evidence" value="ECO:0007669"/>
    <property type="project" value="UniProtKB-KW"/>
</dbReference>
<dbReference type="InterPro" id="IPR006134">
    <property type="entry name" value="DNA-dir_DNA_pol_B_multi_dom"/>
</dbReference>
<gene>
    <name evidence="8" type="ORF">RFULGI_LOCUS1625</name>
</gene>
<evidence type="ECO:0000259" key="7">
    <source>
        <dbReference type="Pfam" id="PF00136"/>
    </source>
</evidence>
<dbReference type="EC" id="2.7.7.7" evidence="1"/>
<dbReference type="AlphaFoldDB" id="A0A9N8WDN5"/>
<dbReference type="Gene3D" id="3.90.1600.10">
    <property type="entry name" value="Palm domain of DNA polymerase"/>
    <property type="match status" value="1"/>
</dbReference>
<accession>A0A9N8WDN5</accession>
<evidence type="ECO:0000313" key="9">
    <source>
        <dbReference type="Proteomes" id="UP000789396"/>
    </source>
</evidence>
<keyword evidence="3" id="KW-0548">Nucleotidyltransferase</keyword>
<comment type="catalytic activity">
    <reaction evidence="6">
        <text>DNA(n) + a 2'-deoxyribonucleoside 5'-triphosphate = DNA(n+1) + diphosphate</text>
        <dbReference type="Rhea" id="RHEA:22508"/>
        <dbReference type="Rhea" id="RHEA-COMP:17339"/>
        <dbReference type="Rhea" id="RHEA-COMP:17340"/>
        <dbReference type="ChEBI" id="CHEBI:33019"/>
        <dbReference type="ChEBI" id="CHEBI:61560"/>
        <dbReference type="ChEBI" id="CHEBI:173112"/>
        <dbReference type="EC" id="2.7.7.7"/>
    </reaction>
</comment>
<dbReference type="InterPro" id="IPR043502">
    <property type="entry name" value="DNA/RNA_pol_sf"/>
</dbReference>
<evidence type="ECO:0000256" key="1">
    <source>
        <dbReference type="ARBA" id="ARBA00012417"/>
    </source>
</evidence>
<feature type="domain" description="DNA-directed DNA polymerase family B multifunctional" evidence="7">
    <location>
        <begin position="12"/>
        <end position="101"/>
    </location>
</feature>
<dbReference type="GO" id="GO:0003677">
    <property type="term" value="F:DNA binding"/>
    <property type="evidence" value="ECO:0007669"/>
    <property type="project" value="UniProtKB-KW"/>
</dbReference>
<dbReference type="GO" id="GO:0006261">
    <property type="term" value="P:DNA-templated DNA replication"/>
    <property type="evidence" value="ECO:0007669"/>
    <property type="project" value="TreeGrafter"/>
</dbReference>
<evidence type="ECO:0000256" key="2">
    <source>
        <dbReference type="ARBA" id="ARBA00022679"/>
    </source>
</evidence>
<evidence type="ECO:0000256" key="6">
    <source>
        <dbReference type="ARBA" id="ARBA00049244"/>
    </source>
</evidence>